<reference evidence="1" key="1">
    <citation type="submission" date="2021-10" db="EMBL/GenBank/DDBJ databases">
        <title>Melipona bicolor Genome sequencing and assembly.</title>
        <authorList>
            <person name="Araujo N.S."/>
            <person name="Arias M.C."/>
        </authorList>
    </citation>
    <scope>NUCLEOTIDE SEQUENCE</scope>
    <source>
        <strain evidence="1">USP_2M_L1-L4_2017</strain>
        <tissue evidence="1">Whole body</tissue>
    </source>
</reference>
<evidence type="ECO:0000313" key="1">
    <source>
        <dbReference type="EMBL" id="KAK1136198.1"/>
    </source>
</evidence>
<dbReference type="AlphaFoldDB" id="A0AA40GE57"/>
<name>A0AA40GE57_9HYME</name>
<accession>A0AA40GE57</accession>
<gene>
    <name evidence="1" type="ORF">K0M31_000763</name>
</gene>
<comment type="caution">
    <text evidence="1">The sequence shown here is derived from an EMBL/GenBank/DDBJ whole genome shotgun (WGS) entry which is preliminary data.</text>
</comment>
<organism evidence="1 2">
    <name type="scientific">Melipona bicolor</name>
    <dbReference type="NCBI Taxonomy" id="60889"/>
    <lineage>
        <taxon>Eukaryota</taxon>
        <taxon>Metazoa</taxon>
        <taxon>Ecdysozoa</taxon>
        <taxon>Arthropoda</taxon>
        <taxon>Hexapoda</taxon>
        <taxon>Insecta</taxon>
        <taxon>Pterygota</taxon>
        <taxon>Neoptera</taxon>
        <taxon>Endopterygota</taxon>
        <taxon>Hymenoptera</taxon>
        <taxon>Apocrita</taxon>
        <taxon>Aculeata</taxon>
        <taxon>Apoidea</taxon>
        <taxon>Anthophila</taxon>
        <taxon>Apidae</taxon>
        <taxon>Melipona</taxon>
    </lineage>
</organism>
<proteinExistence type="predicted"/>
<sequence>MDLSTTPRRMTETVADLQKTRVAKSVFSIRSLVNVEEAELPVVEDAEKQSESHDDPSFFSKLRQILPKLRKTGKEVVSLLNVPFRMICPVNESSCILNLDLPLVIPSSYIVCTQY</sequence>
<protein>
    <submittedName>
        <fullName evidence="1">Uncharacterized protein</fullName>
    </submittedName>
</protein>
<dbReference type="EMBL" id="JAHYIQ010000001">
    <property type="protein sequence ID" value="KAK1136198.1"/>
    <property type="molecule type" value="Genomic_DNA"/>
</dbReference>
<dbReference type="Proteomes" id="UP001177670">
    <property type="component" value="Unassembled WGS sequence"/>
</dbReference>
<keyword evidence="2" id="KW-1185">Reference proteome</keyword>
<evidence type="ECO:0000313" key="2">
    <source>
        <dbReference type="Proteomes" id="UP001177670"/>
    </source>
</evidence>